<keyword evidence="2" id="KW-0813">Transport</keyword>
<keyword evidence="9" id="KW-1185">Reference proteome</keyword>
<dbReference type="OrthoDB" id="301004at2759"/>
<proteinExistence type="predicted"/>
<keyword evidence="6 7" id="KW-0472">Membrane</keyword>
<evidence type="ECO:0000313" key="8">
    <source>
        <dbReference type="EMBL" id="CAD8123028.1"/>
    </source>
</evidence>
<protein>
    <recommendedName>
        <fullName evidence="10">t-SNARE coiled-coil homology domain-containing protein</fullName>
    </recommendedName>
</protein>
<dbReference type="AlphaFoldDB" id="A0A8S1R5E1"/>
<keyword evidence="4" id="KW-0653">Protein transport</keyword>
<dbReference type="PANTHER" id="PTHR21230:SF26">
    <property type="entry name" value="VESICLE TRANSPORT THROUGH INTERACTION WITH T-SNARES HOMOLOG 1A"/>
    <property type="match status" value="1"/>
</dbReference>
<evidence type="ECO:0000256" key="6">
    <source>
        <dbReference type="ARBA" id="ARBA00023136"/>
    </source>
</evidence>
<comment type="caution">
    <text evidence="8">The sequence shown here is derived from an EMBL/GenBank/DDBJ whole genome shotgun (WGS) entry which is preliminary data.</text>
</comment>
<evidence type="ECO:0000256" key="4">
    <source>
        <dbReference type="ARBA" id="ARBA00022927"/>
    </source>
</evidence>
<keyword evidence="5 7" id="KW-1133">Transmembrane helix</keyword>
<evidence type="ECO:0000256" key="1">
    <source>
        <dbReference type="ARBA" id="ARBA00004211"/>
    </source>
</evidence>
<comment type="subcellular location">
    <subcellularLocation>
        <location evidence="1">Membrane</location>
        <topology evidence="1">Single-pass type IV membrane protein</topology>
    </subcellularLocation>
</comment>
<sequence>MKPNPNTRTFNNGFRQNSTNSNVGLMIDQQNSLNYSHRLAEESLQIGEDVLESFKRQNDSIKRIQQKVNYTIGDLGLSQGIIKLIGSRDQQDRRIIIFLTILLFIFIATLYYVFK</sequence>
<dbReference type="Pfam" id="PF12352">
    <property type="entry name" value="V-SNARE_C"/>
    <property type="match status" value="1"/>
</dbReference>
<dbReference type="PANTHER" id="PTHR21230">
    <property type="entry name" value="VESICLE TRANSPORT V-SNARE PROTEIN VTI1-RELATED"/>
    <property type="match status" value="1"/>
</dbReference>
<accession>A0A8S1R5E1</accession>
<dbReference type="Proteomes" id="UP000692954">
    <property type="component" value="Unassembled WGS sequence"/>
</dbReference>
<dbReference type="EMBL" id="CAJJDN010000142">
    <property type="protein sequence ID" value="CAD8123028.1"/>
    <property type="molecule type" value="Genomic_DNA"/>
</dbReference>
<gene>
    <name evidence="8" type="ORF">PSON_ATCC_30995.1.T1420038</name>
</gene>
<name>A0A8S1R5E1_9CILI</name>
<reference evidence="8" key="1">
    <citation type="submission" date="2021-01" db="EMBL/GenBank/DDBJ databases">
        <authorList>
            <consortium name="Genoscope - CEA"/>
            <person name="William W."/>
        </authorList>
    </citation>
    <scope>NUCLEOTIDE SEQUENCE</scope>
</reference>
<keyword evidence="3 7" id="KW-0812">Transmembrane</keyword>
<organism evidence="8 9">
    <name type="scientific">Paramecium sonneborni</name>
    <dbReference type="NCBI Taxonomy" id="65129"/>
    <lineage>
        <taxon>Eukaryota</taxon>
        <taxon>Sar</taxon>
        <taxon>Alveolata</taxon>
        <taxon>Ciliophora</taxon>
        <taxon>Intramacronucleata</taxon>
        <taxon>Oligohymenophorea</taxon>
        <taxon>Peniculida</taxon>
        <taxon>Parameciidae</taxon>
        <taxon>Paramecium</taxon>
    </lineage>
</organism>
<dbReference type="GO" id="GO:0012507">
    <property type="term" value="C:ER to Golgi transport vesicle membrane"/>
    <property type="evidence" value="ECO:0007669"/>
    <property type="project" value="TreeGrafter"/>
</dbReference>
<evidence type="ECO:0008006" key="10">
    <source>
        <dbReference type="Google" id="ProtNLM"/>
    </source>
</evidence>
<evidence type="ECO:0000256" key="2">
    <source>
        <dbReference type="ARBA" id="ARBA00022448"/>
    </source>
</evidence>
<evidence type="ECO:0000256" key="7">
    <source>
        <dbReference type="SAM" id="Phobius"/>
    </source>
</evidence>
<dbReference type="GO" id="GO:0031902">
    <property type="term" value="C:late endosome membrane"/>
    <property type="evidence" value="ECO:0007669"/>
    <property type="project" value="TreeGrafter"/>
</dbReference>
<dbReference type="GO" id="GO:0006906">
    <property type="term" value="P:vesicle fusion"/>
    <property type="evidence" value="ECO:0007669"/>
    <property type="project" value="TreeGrafter"/>
</dbReference>
<dbReference type="GO" id="GO:0015031">
    <property type="term" value="P:protein transport"/>
    <property type="evidence" value="ECO:0007669"/>
    <property type="project" value="UniProtKB-KW"/>
</dbReference>
<dbReference type="GO" id="GO:0000149">
    <property type="term" value="F:SNARE binding"/>
    <property type="evidence" value="ECO:0007669"/>
    <property type="project" value="TreeGrafter"/>
</dbReference>
<evidence type="ECO:0000256" key="3">
    <source>
        <dbReference type="ARBA" id="ARBA00022692"/>
    </source>
</evidence>
<dbReference type="GO" id="GO:0005794">
    <property type="term" value="C:Golgi apparatus"/>
    <property type="evidence" value="ECO:0007669"/>
    <property type="project" value="TreeGrafter"/>
</dbReference>
<evidence type="ECO:0000256" key="5">
    <source>
        <dbReference type="ARBA" id="ARBA00022989"/>
    </source>
</evidence>
<dbReference type="GO" id="GO:0005789">
    <property type="term" value="C:endoplasmic reticulum membrane"/>
    <property type="evidence" value="ECO:0007669"/>
    <property type="project" value="TreeGrafter"/>
</dbReference>
<dbReference type="GO" id="GO:0005484">
    <property type="term" value="F:SNAP receptor activity"/>
    <property type="evidence" value="ECO:0007669"/>
    <property type="project" value="TreeGrafter"/>
</dbReference>
<evidence type="ECO:0000313" key="9">
    <source>
        <dbReference type="Proteomes" id="UP000692954"/>
    </source>
</evidence>
<feature type="transmembrane region" description="Helical" evidence="7">
    <location>
        <begin position="95"/>
        <end position="114"/>
    </location>
</feature>
<dbReference type="GO" id="GO:0031201">
    <property type="term" value="C:SNARE complex"/>
    <property type="evidence" value="ECO:0007669"/>
    <property type="project" value="TreeGrafter"/>
</dbReference>